<comment type="similarity">
    <text evidence="6">Belongs to the exbB/tolQ family.</text>
</comment>
<gene>
    <name evidence="10" type="ORF">GCM10023156_12570</name>
</gene>
<dbReference type="PANTHER" id="PTHR30625">
    <property type="entry name" value="PROTEIN TOLQ"/>
    <property type="match status" value="1"/>
</dbReference>
<feature type="region of interest" description="Disordered" evidence="7">
    <location>
        <begin position="1"/>
        <end position="24"/>
    </location>
</feature>
<dbReference type="InterPro" id="IPR050790">
    <property type="entry name" value="ExbB/TolQ_transport"/>
</dbReference>
<accession>A0ABP8MEZ7</accession>
<keyword evidence="2" id="KW-1003">Cell membrane</keyword>
<keyword evidence="11" id="KW-1185">Reference proteome</keyword>
<dbReference type="EMBL" id="BAABGA010000017">
    <property type="protein sequence ID" value="GAA4448857.1"/>
    <property type="molecule type" value="Genomic_DNA"/>
</dbReference>
<feature type="transmembrane region" description="Helical" evidence="8">
    <location>
        <begin position="137"/>
        <end position="156"/>
    </location>
</feature>
<feature type="compositionally biased region" description="Polar residues" evidence="7">
    <location>
        <begin position="10"/>
        <end position="20"/>
    </location>
</feature>
<organism evidence="10 11">
    <name type="scientific">Novipirellula rosea</name>
    <dbReference type="NCBI Taxonomy" id="1031540"/>
    <lineage>
        <taxon>Bacteria</taxon>
        <taxon>Pseudomonadati</taxon>
        <taxon>Planctomycetota</taxon>
        <taxon>Planctomycetia</taxon>
        <taxon>Pirellulales</taxon>
        <taxon>Pirellulaceae</taxon>
        <taxon>Novipirellula</taxon>
    </lineage>
</organism>
<dbReference type="PANTHER" id="PTHR30625:SF11">
    <property type="entry name" value="MOTA_TOLQ_EXBB PROTON CHANNEL DOMAIN-CONTAINING PROTEIN"/>
    <property type="match status" value="1"/>
</dbReference>
<evidence type="ECO:0000313" key="10">
    <source>
        <dbReference type="EMBL" id="GAA4448857.1"/>
    </source>
</evidence>
<proteinExistence type="inferred from homology"/>
<dbReference type="RefSeq" id="WP_345320429.1">
    <property type="nucleotide sequence ID" value="NZ_BAABGA010000017.1"/>
</dbReference>
<evidence type="ECO:0000256" key="1">
    <source>
        <dbReference type="ARBA" id="ARBA00004651"/>
    </source>
</evidence>
<protein>
    <submittedName>
        <fullName evidence="10">MotA/TolQ/ExbB proton channel family protein</fullName>
    </submittedName>
</protein>
<dbReference type="Pfam" id="PF01618">
    <property type="entry name" value="MotA_ExbB"/>
    <property type="match status" value="1"/>
</dbReference>
<evidence type="ECO:0000256" key="8">
    <source>
        <dbReference type="SAM" id="Phobius"/>
    </source>
</evidence>
<comment type="subcellular location">
    <subcellularLocation>
        <location evidence="1">Cell membrane</location>
        <topology evidence="1">Multi-pass membrane protein</topology>
    </subcellularLocation>
    <subcellularLocation>
        <location evidence="6">Membrane</location>
        <topology evidence="6">Multi-pass membrane protein</topology>
    </subcellularLocation>
</comment>
<dbReference type="Proteomes" id="UP001500840">
    <property type="component" value="Unassembled WGS sequence"/>
</dbReference>
<evidence type="ECO:0000313" key="11">
    <source>
        <dbReference type="Proteomes" id="UP001500840"/>
    </source>
</evidence>
<keyword evidence="6" id="KW-0813">Transport</keyword>
<reference evidence="11" key="1">
    <citation type="journal article" date="2019" name="Int. J. Syst. Evol. Microbiol.">
        <title>The Global Catalogue of Microorganisms (GCM) 10K type strain sequencing project: providing services to taxonomists for standard genome sequencing and annotation.</title>
        <authorList>
            <consortium name="The Broad Institute Genomics Platform"/>
            <consortium name="The Broad Institute Genome Sequencing Center for Infectious Disease"/>
            <person name="Wu L."/>
            <person name="Ma J."/>
        </authorList>
    </citation>
    <scope>NUCLEOTIDE SEQUENCE [LARGE SCALE GENOMIC DNA]</scope>
    <source>
        <strain evidence="11">JCM 17759</strain>
    </source>
</reference>
<evidence type="ECO:0000259" key="9">
    <source>
        <dbReference type="Pfam" id="PF01618"/>
    </source>
</evidence>
<evidence type="ECO:0000256" key="4">
    <source>
        <dbReference type="ARBA" id="ARBA00022989"/>
    </source>
</evidence>
<keyword evidence="6" id="KW-0653">Protein transport</keyword>
<keyword evidence="5 8" id="KW-0472">Membrane</keyword>
<keyword evidence="4 8" id="KW-1133">Transmembrane helix</keyword>
<feature type="transmembrane region" description="Helical" evidence="8">
    <location>
        <begin position="31"/>
        <end position="52"/>
    </location>
</feature>
<feature type="domain" description="MotA/TolQ/ExbB proton channel" evidence="9">
    <location>
        <begin position="201"/>
        <end position="318"/>
    </location>
</feature>
<dbReference type="InterPro" id="IPR002898">
    <property type="entry name" value="MotA_ExbB_proton_chnl"/>
</dbReference>
<evidence type="ECO:0000256" key="3">
    <source>
        <dbReference type="ARBA" id="ARBA00022692"/>
    </source>
</evidence>
<evidence type="ECO:0000256" key="7">
    <source>
        <dbReference type="SAM" id="MobiDB-lite"/>
    </source>
</evidence>
<comment type="caution">
    <text evidence="10">The sequence shown here is derived from an EMBL/GenBank/DDBJ whole genome shotgun (WGS) entry which is preliminary data.</text>
</comment>
<keyword evidence="3 8" id="KW-0812">Transmembrane</keyword>
<feature type="transmembrane region" description="Helical" evidence="8">
    <location>
        <begin position="281"/>
        <end position="304"/>
    </location>
</feature>
<evidence type="ECO:0000256" key="5">
    <source>
        <dbReference type="ARBA" id="ARBA00023136"/>
    </source>
</evidence>
<feature type="transmembrane region" description="Helical" evidence="8">
    <location>
        <begin position="240"/>
        <end position="261"/>
    </location>
</feature>
<sequence length="349" mass="38077">MSDRKPNHPTPLSSHPSRTSLRVRERHPTHVAGLVSRVAPLIVLGVGSLWWMSHLELATAQYPQQNFQQNGYGQSNFQPAPAQFNSGIPTIPASTAIPSAQQSADAVAVPELADAEAEAAEGAGWKLPGIFGKFAEGGWLMLPLAFCSLVVFALSLERLVALRRGRVIPRPFVRRFTECVEDGQLSYEEATEICEEFDCPVAEVFQAAVRRWGRPMFEIEQAVMDAGDRVADGLRRFVRVFHAISNVAPLLGLLGTVLGMIEAFETISSQESIGRPEMLASGISTALMTTAGGLMVAIPAYLAYMYFSSKSDRYLGEIDKLCQRVVDCISAEGLENSGNARPQRKRRAA</sequence>
<evidence type="ECO:0000256" key="2">
    <source>
        <dbReference type="ARBA" id="ARBA00022475"/>
    </source>
</evidence>
<evidence type="ECO:0000256" key="6">
    <source>
        <dbReference type="RuleBase" id="RU004057"/>
    </source>
</evidence>
<name>A0ABP8MEZ7_9BACT</name>